<dbReference type="Pfam" id="PF03929">
    <property type="entry name" value="PepSY_TM"/>
    <property type="match status" value="1"/>
</dbReference>
<accession>A0AA91DLW2</accession>
<keyword evidence="1" id="KW-0472">Membrane</keyword>
<feature type="transmembrane region" description="Helical" evidence="1">
    <location>
        <begin position="166"/>
        <end position="189"/>
    </location>
</feature>
<evidence type="ECO:0000313" key="3">
    <source>
        <dbReference type="Proteomes" id="UP000077852"/>
    </source>
</evidence>
<feature type="transmembrane region" description="Helical" evidence="1">
    <location>
        <begin position="510"/>
        <end position="532"/>
    </location>
</feature>
<keyword evidence="1" id="KW-1133">Transmembrane helix</keyword>
<evidence type="ECO:0000256" key="1">
    <source>
        <dbReference type="SAM" id="Phobius"/>
    </source>
</evidence>
<dbReference type="PANTHER" id="PTHR34219:SF4">
    <property type="entry name" value="PEPSY DOMAIN-CONTAINING PROTEIN"/>
    <property type="match status" value="1"/>
</dbReference>
<organism evidence="2 3">
    <name type="scientific">Variovorax paradoxus</name>
    <dbReference type="NCBI Taxonomy" id="34073"/>
    <lineage>
        <taxon>Bacteria</taxon>
        <taxon>Pseudomonadati</taxon>
        <taxon>Pseudomonadota</taxon>
        <taxon>Betaproteobacteria</taxon>
        <taxon>Burkholderiales</taxon>
        <taxon>Comamonadaceae</taxon>
        <taxon>Variovorax</taxon>
    </lineage>
</organism>
<comment type="caution">
    <text evidence="2">The sequence shown here is derived from an EMBL/GenBank/DDBJ whole genome shotgun (WGS) entry which is preliminary data.</text>
</comment>
<feature type="transmembrane region" description="Helical" evidence="1">
    <location>
        <begin position="412"/>
        <end position="435"/>
    </location>
</feature>
<dbReference type="InterPro" id="IPR005625">
    <property type="entry name" value="PepSY-ass_TM"/>
</dbReference>
<dbReference type="RefSeq" id="WP_081269022.1">
    <property type="nucleotide sequence ID" value="NZ_LVHG01000054.1"/>
</dbReference>
<feature type="transmembrane region" description="Helical" evidence="1">
    <location>
        <begin position="371"/>
        <end position="392"/>
    </location>
</feature>
<sequence>MFQNFRLSMAWLHTWFGLVLGFVLMAVFFFGSLSVFDREIDRWAIPSTRFEPQPMPSFDRMLLPVFQDMKPSAQSIEQARSRVSGPMADSFPVVKSWGAYTTHRDPVLSLFSSYELPNAKDPEDSVFGDRTIDPRNGRLLPDDHLKIGSQFFYPLHYSLHLEWKNLGYFIVGFSALVMLVALVSGVVMHRKIFRELFTFRPRKHTQRSTLDLHNLTGVVALPFHFIFAFSGLVIFGSIYFPITDTQLKPLHDLHEKHEAMETGLPHDRAGVPGTLASVDAMVAEAKRRWAAKDMAGDVGFLSVQHVGDANSYVSVYRAGTDRIALTGEGIHFKASTGEVLREDPPLTPVASVNTFLTGLHLQHFRHWLLRWLYVLGGLSGCACIATGFVFFVEKRKRQHAKQERGGARWVDAFAVTTVTGMLVATLAMLIGNRLLPDDLPARGDWEKYIFCGAWLLAFAHAIWRTAPVAEARMAPAWAEQCWAVAAMAVAAVLLNWVTTGDHLLRTIVQGYWPVAGADLFMLASAAVAVMAARKLGRRTGVTSAPAAPRAASARVEESARA</sequence>
<feature type="transmembrane region" description="Helical" evidence="1">
    <location>
        <begin position="12"/>
        <end position="36"/>
    </location>
</feature>
<keyword evidence="1" id="KW-0812">Transmembrane</keyword>
<dbReference type="Proteomes" id="UP000077852">
    <property type="component" value="Unassembled WGS sequence"/>
</dbReference>
<feature type="transmembrane region" description="Helical" evidence="1">
    <location>
        <begin position="481"/>
        <end position="498"/>
    </location>
</feature>
<feature type="transmembrane region" description="Helical" evidence="1">
    <location>
        <begin position="210"/>
        <end position="240"/>
    </location>
</feature>
<dbReference type="EMBL" id="LVHG01000054">
    <property type="protein sequence ID" value="OAK61875.1"/>
    <property type="molecule type" value="Genomic_DNA"/>
</dbReference>
<evidence type="ECO:0000313" key="2">
    <source>
        <dbReference type="EMBL" id="OAK61875.1"/>
    </source>
</evidence>
<name>A0AA91DLW2_VARPD</name>
<reference evidence="2 3" key="1">
    <citation type="submission" date="2016-03" db="EMBL/GenBank/DDBJ databases">
        <title>Genome sequence of Variovorax paradoxus KB5.</title>
        <authorList>
            <person name="Jeong H."/>
            <person name="Hong C.E."/>
            <person name="Jo S.H."/>
            <person name="Park J.M."/>
        </authorList>
    </citation>
    <scope>NUCLEOTIDE SEQUENCE [LARGE SCALE GENOMIC DNA]</scope>
    <source>
        <strain evidence="2 3">KB5</strain>
    </source>
</reference>
<gene>
    <name evidence="2" type="ORF">A3K87_19895</name>
</gene>
<feature type="transmembrane region" description="Helical" evidence="1">
    <location>
        <begin position="447"/>
        <end position="469"/>
    </location>
</feature>
<dbReference type="AlphaFoldDB" id="A0AA91DLW2"/>
<proteinExistence type="predicted"/>
<protein>
    <submittedName>
        <fullName evidence="2">Peptidase</fullName>
    </submittedName>
</protein>
<dbReference type="PANTHER" id="PTHR34219">
    <property type="entry name" value="IRON-REGULATED INNER MEMBRANE PROTEIN-RELATED"/>
    <property type="match status" value="1"/>
</dbReference>